<name>D1CCL7_THET1</name>
<sequence length="238" mass="25973">MELRICFLYGGLMNIYGDRGNVIALAKRAQWRGIAPIVKIINPGDPIDPDYFDVFVFGGGQDKEQYVAARDLQKLNGERLRVAVDYGAVVLAVCGGYQLLGLYYQPWNAPRIEGVGLINSYTIAGNERFIGNVIVDSPYGKLVGFENHSGLTYLGEGVEPLGEVLKGKGNNGTDGTEGVISGTVFGTYMHGPILPKNHLLTDHILGLALSRRYGKIELSKLDDTFEFLAHDIAAARPR</sequence>
<dbReference type="InterPro" id="IPR033949">
    <property type="entry name" value="CobQ_GATase1"/>
</dbReference>
<comment type="pathway">
    <text evidence="2">Cell wall biogenesis; peptidoglycan biosynthesis.</text>
</comment>
<dbReference type="SUPFAM" id="SSF52317">
    <property type="entry name" value="Class I glutamine amidotransferase-like"/>
    <property type="match status" value="1"/>
</dbReference>
<dbReference type="GO" id="GO:0009236">
    <property type="term" value="P:cobalamin biosynthetic process"/>
    <property type="evidence" value="ECO:0007669"/>
    <property type="project" value="InterPro"/>
</dbReference>
<feature type="active site" description="Nucleophile" evidence="2">
    <location>
        <position position="94"/>
    </location>
</feature>
<dbReference type="PANTHER" id="PTHR21343">
    <property type="entry name" value="DETHIOBIOTIN SYNTHETASE"/>
    <property type="match status" value="1"/>
</dbReference>
<dbReference type="Pfam" id="PF07685">
    <property type="entry name" value="GATase_3"/>
    <property type="match status" value="1"/>
</dbReference>
<dbReference type="RefSeq" id="WP_012875566.1">
    <property type="nucleotide sequence ID" value="NC_013525.1"/>
</dbReference>
<reference evidence="5" key="1">
    <citation type="journal article" date="2010" name="Stand. Genomic Sci.">
        <title>Complete genome sequence of 'Thermobaculum terrenum' type strain (YNP1).</title>
        <authorList>
            <person name="Kiss H."/>
            <person name="Cleland D."/>
            <person name="Lapidus A."/>
            <person name="Lucas S."/>
            <person name="Glavina Del Rio T."/>
            <person name="Nolan M."/>
            <person name="Tice H."/>
            <person name="Han C."/>
            <person name="Goodwin L."/>
            <person name="Pitluck S."/>
            <person name="Liolios K."/>
            <person name="Ivanova N."/>
            <person name="Mavromatis K."/>
            <person name="Ovchinnikova G."/>
            <person name="Pati A."/>
            <person name="Chen A."/>
            <person name="Palaniappan K."/>
            <person name="Land M."/>
            <person name="Hauser L."/>
            <person name="Chang Y."/>
            <person name="Jeffries C."/>
            <person name="Lu M."/>
            <person name="Brettin T."/>
            <person name="Detter J."/>
            <person name="Goker M."/>
            <person name="Tindall B."/>
            <person name="Beck B."/>
            <person name="McDermott T."/>
            <person name="Woyke T."/>
            <person name="Bristow J."/>
            <person name="Eisen J."/>
            <person name="Markowitz V."/>
            <person name="Hugenholtz P."/>
            <person name="Kyrpides N."/>
            <person name="Klenk H."/>
            <person name="Cheng J."/>
        </authorList>
    </citation>
    <scope>NUCLEOTIDE SEQUENCE [LARGE SCALE GENOMIC DNA]</scope>
    <source>
        <strain evidence="5">ATCC BAA-798 / YNP1</strain>
    </source>
</reference>
<dbReference type="EMBL" id="CP001825">
    <property type="protein sequence ID" value="ACZ42532.1"/>
    <property type="molecule type" value="Genomic_DNA"/>
</dbReference>
<dbReference type="GO" id="GO:0140282">
    <property type="term" value="F:carbon-nitrogen ligase activity on lipid II"/>
    <property type="evidence" value="ECO:0007669"/>
    <property type="project" value="UniProtKB-UniRule"/>
</dbReference>
<evidence type="ECO:0000259" key="3">
    <source>
        <dbReference type="Pfam" id="PF07685"/>
    </source>
</evidence>
<dbReference type="STRING" id="525904.Tter_1626"/>
<dbReference type="eggNOG" id="COG3442">
    <property type="taxonomic scope" value="Bacteria"/>
</dbReference>
<dbReference type="CDD" id="cd01750">
    <property type="entry name" value="GATase1_CobQ"/>
    <property type="match status" value="1"/>
</dbReference>
<dbReference type="InterPro" id="IPR011698">
    <property type="entry name" value="GATase_3"/>
</dbReference>
<dbReference type="InterPro" id="IPR029062">
    <property type="entry name" value="Class_I_gatase-like"/>
</dbReference>
<dbReference type="KEGG" id="ttr:Tter_1626"/>
<dbReference type="UniPathway" id="UPA00219"/>
<keyword evidence="5" id="KW-1185">Reference proteome</keyword>
<proteinExistence type="inferred from homology"/>
<accession>D1CCL7</accession>
<dbReference type="PROSITE" id="PS51274">
    <property type="entry name" value="GATASE_COBBQ"/>
    <property type="match status" value="1"/>
</dbReference>
<keyword evidence="1 2" id="KW-0315">Glutamine amidotransferase</keyword>
<keyword evidence="2" id="KW-0961">Cell wall biogenesis/degradation</keyword>
<keyword evidence="2" id="KW-0378">Hydrolase</keyword>
<dbReference type="AlphaFoldDB" id="D1CCL7"/>
<feature type="domain" description="CobB/CobQ-like glutamine amidotransferase" evidence="3">
    <location>
        <begin position="4"/>
        <end position="197"/>
    </location>
</feature>
<dbReference type="GO" id="GO:0009252">
    <property type="term" value="P:peptidoglycan biosynthetic process"/>
    <property type="evidence" value="ECO:0007669"/>
    <property type="project" value="UniProtKB-UniRule"/>
</dbReference>
<feature type="binding site" evidence="2">
    <location>
        <position position="128"/>
    </location>
    <ligand>
        <name>substrate</name>
    </ligand>
</feature>
<dbReference type="EC" id="6.3.5.13" evidence="2"/>
<keyword evidence="2" id="KW-0436">Ligase</keyword>
<dbReference type="InterPro" id="IPR043702">
    <property type="entry name" value="Lipid_II_synth_GatD"/>
</dbReference>
<evidence type="ECO:0000256" key="1">
    <source>
        <dbReference type="ARBA" id="ARBA00022962"/>
    </source>
</evidence>
<keyword evidence="4" id="KW-0808">Transferase</keyword>
<evidence type="ECO:0000313" key="4">
    <source>
        <dbReference type="EMBL" id="ACZ42532.1"/>
    </source>
</evidence>
<feature type="active site" evidence="2">
    <location>
        <position position="190"/>
    </location>
</feature>
<dbReference type="OrthoDB" id="9782045at2"/>
<dbReference type="Proteomes" id="UP000000323">
    <property type="component" value="Chromosome 1"/>
</dbReference>
<evidence type="ECO:0000313" key="5">
    <source>
        <dbReference type="Proteomes" id="UP000000323"/>
    </source>
</evidence>
<dbReference type="GO" id="GO:0008360">
    <property type="term" value="P:regulation of cell shape"/>
    <property type="evidence" value="ECO:0007669"/>
    <property type="project" value="UniProtKB-KW"/>
</dbReference>
<comment type="catalytic activity">
    <reaction evidence="2">
        <text>beta-D-GlcNAc-(1-&gt;4)-Mur2Ac(oyl-L-Ala-gamma-D-Glu-L-Lys-D-Ala-D-Ala)-di-trans,octa-cis-undecaprenyl diphosphate + L-glutamine + ATP + H2O = beta-D-GlcNAc-(1-&gt;4)-Mur2Ac(oyl-L-Ala-D-isoglutaminyl-L-Lys-D-Ala-D-Ala)-di-trans,octa-cis-undecaprenyl diphosphate + L-glutamate + ADP + phosphate + H(+)</text>
        <dbReference type="Rhea" id="RHEA:57928"/>
        <dbReference type="ChEBI" id="CHEBI:15377"/>
        <dbReference type="ChEBI" id="CHEBI:15378"/>
        <dbReference type="ChEBI" id="CHEBI:29985"/>
        <dbReference type="ChEBI" id="CHEBI:30616"/>
        <dbReference type="ChEBI" id="CHEBI:43474"/>
        <dbReference type="ChEBI" id="CHEBI:58359"/>
        <dbReference type="ChEBI" id="CHEBI:60033"/>
        <dbReference type="ChEBI" id="CHEBI:62233"/>
        <dbReference type="ChEBI" id="CHEBI:456216"/>
        <dbReference type="EC" id="6.3.5.13"/>
    </reaction>
</comment>
<organism evidence="4 5">
    <name type="scientific">Thermobaculum terrenum (strain ATCC BAA-798 / CCMEE 7001 / YNP1)</name>
    <dbReference type="NCBI Taxonomy" id="525904"/>
    <lineage>
        <taxon>Bacteria</taxon>
        <taxon>Bacillati</taxon>
        <taxon>Chloroflexota</taxon>
        <taxon>Chloroflexia</taxon>
        <taxon>Candidatus Thermobaculales</taxon>
        <taxon>Candidatus Thermobaculaceae</taxon>
        <taxon>Thermobaculum</taxon>
    </lineage>
</organism>
<dbReference type="HOGENOM" id="CLU_064047_0_0_0"/>
<protein>
    <recommendedName>
        <fullName evidence="2">Lipid II isoglutaminyl synthase (glutamine-hydrolyzing) subunit GatD</fullName>
        <ecNumber evidence="2">6.3.5.13</ecNumber>
    </recommendedName>
    <alternativeName>
        <fullName evidence="2">Lipid II isoglutaminyl synthase glutaminase subunit</fullName>
        <ecNumber evidence="2">3.5.1.2</ecNumber>
    </alternativeName>
</protein>
<gene>
    <name evidence="2" type="primary">gatD</name>
    <name evidence="4" type="ordered locus">Tter_1626</name>
</gene>
<comment type="catalytic activity">
    <reaction evidence="2">
        <text>L-glutamine + H2O = L-glutamate + NH4(+)</text>
        <dbReference type="Rhea" id="RHEA:15889"/>
        <dbReference type="ChEBI" id="CHEBI:15377"/>
        <dbReference type="ChEBI" id="CHEBI:28938"/>
        <dbReference type="ChEBI" id="CHEBI:29985"/>
        <dbReference type="ChEBI" id="CHEBI:58359"/>
        <dbReference type="EC" id="3.5.1.2"/>
    </reaction>
</comment>
<keyword evidence="2" id="KW-0573">Peptidoglycan synthesis</keyword>
<dbReference type="GO" id="GO:0016740">
    <property type="term" value="F:transferase activity"/>
    <property type="evidence" value="ECO:0007669"/>
    <property type="project" value="UniProtKB-KW"/>
</dbReference>
<dbReference type="PANTHER" id="PTHR21343:SF9">
    <property type="entry name" value="LIPID II ISOGLUTAMINYL SYNTHASE (GLUTAMINE-HYDROLYZING) SUBUNIT GATD"/>
    <property type="match status" value="1"/>
</dbReference>
<comment type="function">
    <text evidence="2">The lipid II isoglutaminyl synthase complex catalyzes the formation of alpha-D-isoglutamine in the cell wall lipid II stem peptide. The GatD subunit catalyzes the hydrolysis of glutamine to glutamate and ammonia. The resulting ammonia molecule is channeled to the active site of MurT.</text>
</comment>
<dbReference type="GO" id="GO:0071555">
    <property type="term" value="P:cell wall organization"/>
    <property type="evidence" value="ECO:0007669"/>
    <property type="project" value="UniProtKB-KW"/>
</dbReference>
<dbReference type="HAMAP" id="MF_02213">
    <property type="entry name" value="Lipid_II_synth_GatD"/>
    <property type="match status" value="1"/>
</dbReference>
<comment type="similarity">
    <text evidence="2">Belongs to the CobB/CobQ family. GatD subfamily.</text>
</comment>
<comment type="subunit">
    <text evidence="2">Forms a heterodimer with MurT.</text>
</comment>
<dbReference type="GO" id="GO:0004359">
    <property type="term" value="F:glutaminase activity"/>
    <property type="evidence" value="ECO:0007669"/>
    <property type="project" value="UniProtKB-UniRule"/>
</dbReference>
<keyword evidence="2" id="KW-0133">Cell shape</keyword>
<evidence type="ECO:0000256" key="2">
    <source>
        <dbReference type="HAMAP-Rule" id="MF_02213"/>
    </source>
</evidence>
<dbReference type="EC" id="3.5.1.2" evidence="2"/>